<dbReference type="Proteomes" id="UP001632037">
    <property type="component" value="Unassembled WGS sequence"/>
</dbReference>
<keyword evidence="2" id="KW-1185">Reference proteome</keyword>
<gene>
    <name evidence="1" type="ORF">V7S43_017952</name>
</gene>
<accession>A0ABD3ERU0</accession>
<proteinExistence type="predicted"/>
<name>A0ABD3ERU0_9STRA</name>
<evidence type="ECO:0008006" key="3">
    <source>
        <dbReference type="Google" id="ProtNLM"/>
    </source>
</evidence>
<reference evidence="1 2" key="1">
    <citation type="submission" date="2024-09" db="EMBL/GenBank/DDBJ databases">
        <title>Genome sequencing and assembly of Phytophthora oleae, isolate VK10A, causative agent of rot of olive drupes.</title>
        <authorList>
            <person name="Conti Taguali S."/>
            <person name="Riolo M."/>
            <person name="La Spada F."/>
            <person name="Cacciola S.O."/>
            <person name="Dionisio G."/>
        </authorList>
    </citation>
    <scope>NUCLEOTIDE SEQUENCE [LARGE SCALE GENOMIC DNA]</scope>
    <source>
        <strain evidence="1 2">VK10A</strain>
    </source>
</reference>
<sequence length="113" mass="13021">MRKGKLCFEDESGANLVVTGNPGTGKSRFYLYCIFQLLLRRQKEVKELAAFDLVLNFDDDFQLYDAETKEFIKLNGKEVRELRKQHRVLRLIEGTSSKLTGWKGASILFASRD</sequence>
<evidence type="ECO:0000313" key="1">
    <source>
        <dbReference type="EMBL" id="KAL3657158.1"/>
    </source>
</evidence>
<dbReference type="AlphaFoldDB" id="A0ABD3ERU0"/>
<dbReference type="EMBL" id="JBIMZQ010000068">
    <property type="protein sequence ID" value="KAL3657158.1"/>
    <property type="molecule type" value="Genomic_DNA"/>
</dbReference>
<comment type="caution">
    <text evidence="1">The sequence shown here is derived from an EMBL/GenBank/DDBJ whole genome shotgun (WGS) entry which is preliminary data.</text>
</comment>
<evidence type="ECO:0000313" key="2">
    <source>
        <dbReference type="Proteomes" id="UP001632037"/>
    </source>
</evidence>
<protein>
    <recommendedName>
        <fullName evidence="3">DNA2/NAM7 helicase helicase domain-containing protein</fullName>
    </recommendedName>
</protein>
<organism evidence="1 2">
    <name type="scientific">Phytophthora oleae</name>
    <dbReference type="NCBI Taxonomy" id="2107226"/>
    <lineage>
        <taxon>Eukaryota</taxon>
        <taxon>Sar</taxon>
        <taxon>Stramenopiles</taxon>
        <taxon>Oomycota</taxon>
        <taxon>Peronosporomycetes</taxon>
        <taxon>Peronosporales</taxon>
        <taxon>Peronosporaceae</taxon>
        <taxon>Phytophthora</taxon>
    </lineage>
</organism>